<dbReference type="SUPFAM" id="SSF55781">
    <property type="entry name" value="GAF domain-like"/>
    <property type="match status" value="1"/>
</dbReference>
<keyword evidence="2" id="KW-0238">DNA-binding</keyword>
<evidence type="ECO:0000259" key="5">
    <source>
        <dbReference type="PROSITE" id="PS51077"/>
    </source>
</evidence>
<dbReference type="InterPro" id="IPR029016">
    <property type="entry name" value="GAF-like_dom_sf"/>
</dbReference>
<evidence type="ECO:0000256" key="4">
    <source>
        <dbReference type="SAM" id="MobiDB-lite"/>
    </source>
</evidence>
<evidence type="ECO:0000259" key="6">
    <source>
        <dbReference type="PROSITE" id="PS51078"/>
    </source>
</evidence>
<dbReference type="InterPro" id="IPR036390">
    <property type="entry name" value="WH_DNA-bd_sf"/>
</dbReference>
<feature type="region of interest" description="Disordered" evidence="4">
    <location>
        <begin position="1"/>
        <end position="23"/>
    </location>
</feature>
<evidence type="ECO:0000256" key="1">
    <source>
        <dbReference type="ARBA" id="ARBA00023015"/>
    </source>
</evidence>
<keyword evidence="1" id="KW-0805">Transcription regulation</keyword>
<dbReference type="AlphaFoldDB" id="A0A562BSN9"/>
<organism evidence="7 8">
    <name type="scientific">Cupriavidus gilardii J11</name>
    <dbReference type="NCBI Taxonomy" id="936133"/>
    <lineage>
        <taxon>Bacteria</taxon>
        <taxon>Pseudomonadati</taxon>
        <taxon>Pseudomonadota</taxon>
        <taxon>Betaproteobacteria</taxon>
        <taxon>Burkholderiales</taxon>
        <taxon>Burkholderiaceae</taxon>
        <taxon>Cupriavidus</taxon>
    </lineage>
</organism>
<comment type="caution">
    <text evidence="7">The sequence shown here is derived from an EMBL/GenBank/DDBJ whole genome shotgun (WGS) entry which is preliminary data.</text>
</comment>
<evidence type="ECO:0000256" key="2">
    <source>
        <dbReference type="ARBA" id="ARBA00023125"/>
    </source>
</evidence>
<dbReference type="SMART" id="SM00346">
    <property type="entry name" value="HTH_ICLR"/>
    <property type="match status" value="1"/>
</dbReference>
<dbReference type="Gene3D" id="3.30.450.40">
    <property type="match status" value="2"/>
</dbReference>
<dbReference type="EMBL" id="VLJN01000005">
    <property type="protein sequence ID" value="TWG88277.1"/>
    <property type="molecule type" value="Genomic_DNA"/>
</dbReference>
<dbReference type="Proteomes" id="UP000318141">
    <property type="component" value="Unassembled WGS sequence"/>
</dbReference>
<dbReference type="GO" id="GO:0045892">
    <property type="term" value="P:negative regulation of DNA-templated transcription"/>
    <property type="evidence" value="ECO:0007669"/>
    <property type="project" value="TreeGrafter"/>
</dbReference>
<feature type="compositionally biased region" description="Basic and acidic residues" evidence="4">
    <location>
        <begin position="7"/>
        <end position="17"/>
    </location>
</feature>
<dbReference type="Pfam" id="PF09339">
    <property type="entry name" value="HTH_IclR"/>
    <property type="match status" value="1"/>
</dbReference>
<gene>
    <name evidence="7" type="ORF">L602_001300000340</name>
</gene>
<dbReference type="InterPro" id="IPR005471">
    <property type="entry name" value="Tscrpt_reg_IclR_N"/>
</dbReference>
<dbReference type="SUPFAM" id="SSF46785">
    <property type="entry name" value="Winged helix' DNA-binding domain"/>
    <property type="match status" value="1"/>
</dbReference>
<sequence>MATARDSTTKPVEDHGESSTPGTVQSVARALSLLTCFSGDEIFLSLGTLARRTGLPKPTALRLARTLAAARFLVQRADGSWRLGPAAGLIGSLYQAQFDVHAVIEPVLQELAAESGESASFYIYEEDVRSCLMRAEGHDGLRRHVRLGELLPLDRGSAGKVILAALDQPGAPYDAIRKQGFCVTRGERSPHAASVSAAVTGTNGVVLGSVSISGPAVRLTVRKLHGFGPRVVRAAATLSYALSGLPATHMRSTWHPG</sequence>
<feature type="domain" description="HTH iclR-type" evidence="5">
    <location>
        <begin position="24"/>
        <end position="85"/>
    </location>
</feature>
<name>A0A562BSN9_9BURK</name>
<keyword evidence="3" id="KW-0804">Transcription</keyword>
<dbReference type="OrthoDB" id="5422805at2"/>
<dbReference type="PROSITE" id="PS51077">
    <property type="entry name" value="HTH_ICLR"/>
    <property type="match status" value="1"/>
</dbReference>
<dbReference type="Gene3D" id="1.10.10.10">
    <property type="entry name" value="Winged helix-like DNA-binding domain superfamily/Winged helix DNA-binding domain"/>
    <property type="match status" value="1"/>
</dbReference>
<dbReference type="GO" id="GO:0003677">
    <property type="term" value="F:DNA binding"/>
    <property type="evidence" value="ECO:0007669"/>
    <property type="project" value="UniProtKB-KW"/>
</dbReference>
<reference evidence="7 8" key="1">
    <citation type="submission" date="2019-07" db="EMBL/GenBank/DDBJ databases">
        <title>Genome sequencing of lignin-degrading bacterial isolates.</title>
        <authorList>
            <person name="Gladden J."/>
        </authorList>
    </citation>
    <scope>NUCLEOTIDE SEQUENCE [LARGE SCALE GENOMIC DNA]</scope>
    <source>
        <strain evidence="7 8">J11</strain>
    </source>
</reference>
<dbReference type="GO" id="GO:0003700">
    <property type="term" value="F:DNA-binding transcription factor activity"/>
    <property type="evidence" value="ECO:0007669"/>
    <property type="project" value="TreeGrafter"/>
</dbReference>
<dbReference type="PANTHER" id="PTHR30136">
    <property type="entry name" value="HELIX-TURN-HELIX TRANSCRIPTIONAL REGULATOR, ICLR FAMILY"/>
    <property type="match status" value="1"/>
</dbReference>
<keyword evidence="8" id="KW-1185">Reference proteome</keyword>
<protein>
    <submittedName>
        <fullName evidence="7">IclR family transcriptional regulator</fullName>
    </submittedName>
</protein>
<proteinExistence type="predicted"/>
<dbReference type="InterPro" id="IPR036388">
    <property type="entry name" value="WH-like_DNA-bd_sf"/>
</dbReference>
<evidence type="ECO:0000313" key="7">
    <source>
        <dbReference type="EMBL" id="TWG88277.1"/>
    </source>
</evidence>
<dbReference type="Pfam" id="PF01614">
    <property type="entry name" value="IclR_C"/>
    <property type="match status" value="2"/>
</dbReference>
<evidence type="ECO:0000256" key="3">
    <source>
        <dbReference type="ARBA" id="ARBA00023163"/>
    </source>
</evidence>
<feature type="domain" description="IclR-ED" evidence="6">
    <location>
        <begin position="86"/>
        <end position="244"/>
    </location>
</feature>
<accession>A0A562BSN9</accession>
<dbReference type="PANTHER" id="PTHR30136:SF39">
    <property type="entry name" value="TRANSCRIPTIONAL REGULATORY PROTEIN"/>
    <property type="match status" value="1"/>
</dbReference>
<evidence type="ECO:0000313" key="8">
    <source>
        <dbReference type="Proteomes" id="UP000318141"/>
    </source>
</evidence>
<dbReference type="InterPro" id="IPR014757">
    <property type="entry name" value="Tscrpt_reg_IclR_C"/>
</dbReference>
<dbReference type="InterPro" id="IPR050707">
    <property type="entry name" value="HTH_MetabolicPath_Reg"/>
</dbReference>
<dbReference type="PROSITE" id="PS51078">
    <property type="entry name" value="ICLR_ED"/>
    <property type="match status" value="1"/>
</dbReference>